<evidence type="ECO:0000313" key="2">
    <source>
        <dbReference type="EMBL" id="WQB69000.1"/>
    </source>
</evidence>
<dbReference type="Pfam" id="PF09407">
    <property type="entry name" value="AbiEi_1"/>
    <property type="match status" value="1"/>
</dbReference>
<evidence type="ECO:0000313" key="3">
    <source>
        <dbReference type="Proteomes" id="UP001324533"/>
    </source>
</evidence>
<proteinExistence type="predicted"/>
<keyword evidence="3" id="KW-1185">Reference proteome</keyword>
<dbReference type="Proteomes" id="UP001324533">
    <property type="component" value="Chromosome"/>
</dbReference>
<dbReference type="RefSeq" id="WP_322409127.1">
    <property type="nucleotide sequence ID" value="NZ_CP139779.1"/>
</dbReference>
<dbReference type="EMBL" id="CP139779">
    <property type="protein sequence ID" value="WQB69000.1"/>
    <property type="molecule type" value="Genomic_DNA"/>
</dbReference>
<gene>
    <name evidence="2" type="ORF">T9R20_09750</name>
</gene>
<name>A0ABZ0VA63_9MICO</name>
<organism evidence="2 3">
    <name type="scientific">Microbacterium invictum</name>
    <dbReference type="NCBI Taxonomy" id="515415"/>
    <lineage>
        <taxon>Bacteria</taxon>
        <taxon>Bacillati</taxon>
        <taxon>Actinomycetota</taxon>
        <taxon>Actinomycetes</taxon>
        <taxon>Micrococcales</taxon>
        <taxon>Microbacteriaceae</taxon>
        <taxon>Microbacterium</taxon>
    </lineage>
</organism>
<accession>A0ABZ0VA63</accession>
<sequence>MATSRFLYLPGDRLSTAELSAARLDGDVVEVGDGYMPADAVETAALRAGSLAGILTDLFAATHLSAAWIHGAIAEPPARHYVQRAVARRVSAVHDRRVVVRDTALARSDLDRVGGVWVTTPERTLADLCRMDDDPHRRAAGELSRLRPGLAARTHAHLSGRGRVPHKRRALRLLEDLAV</sequence>
<feature type="domain" description="AbiEi antitoxin C-terminal" evidence="1">
    <location>
        <begin position="57"/>
        <end position="131"/>
    </location>
</feature>
<protein>
    <submittedName>
        <fullName evidence="2">Type IV toxin-antitoxin system AbiEi family antitoxin</fullName>
    </submittedName>
</protein>
<dbReference type="InterPro" id="IPR018547">
    <property type="entry name" value="AbiEi_C"/>
</dbReference>
<reference evidence="2 3" key="1">
    <citation type="submission" date="2023-06" db="EMBL/GenBank/DDBJ databases">
        <title>Rock-solubilizing bacteria, Microbacterium invictum, promotes re-establishment of vegetation in rocky wasteland by accelerating rock bio-weathering and reshaping soil bacterial community.</title>
        <authorList>
            <person name="Liu C."/>
        </authorList>
    </citation>
    <scope>NUCLEOTIDE SEQUENCE [LARGE SCALE GENOMIC DNA]</scope>
    <source>
        <strain evidence="2 3">X-18</strain>
    </source>
</reference>
<evidence type="ECO:0000259" key="1">
    <source>
        <dbReference type="Pfam" id="PF09407"/>
    </source>
</evidence>